<evidence type="ECO:0000313" key="3">
    <source>
        <dbReference type="Proteomes" id="UP000030645"/>
    </source>
</evidence>
<sequence length="54" mass="6159">MSPVDYPSPSSSPARPSHPAQIRTLCRRDLPPLHPPHCERSHTHTHPYLSHLLF</sequence>
<keyword evidence="3" id="KW-1185">Reference proteome</keyword>
<feature type="compositionally biased region" description="Low complexity" evidence="1">
    <location>
        <begin position="7"/>
        <end position="19"/>
    </location>
</feature>
<gene>
    <name evidence="2" type="ORF">L484_001107</name>
</gene>
<organism evidence="2 3">
    <name type="scientific">Morus notabilis</name>
    <dbReference type="NCBI Taxonomy" id="981085"/>
    <lineage>
        <taxon>Eukaryota</taxon>
        <taxon>Viridiplantae</taxon>
        <taxon>Streptophyta</taxon>
        <taxon>Embryophyta</taxon>
        <taxon>Tracheophyta</taxon>
        <taxon>Spermatophyta</taxon>
        <taxon>Magnoliopsida</taxon>
        <taxon>eudicotyledons</taxon>
        <taxon>Gunneridae</taxon>
        <taxon>Pentapetalae</taxon>
        <taxon>rosids</taxon>
        <taxon>fabids</taxon>
        <taxon>Rosales</taxon>
        <taxon>Moraceae</taxon>
        <taxon>Moreae</taxon>
        <taxon>Morus</taxon>
    </lineage>
</organism>
<dbReference type="EMBL" id="KE619622">
    <property type="protein sequence ID" value="EXC36089.1"/>
    <property type="molecule type" value="Genomic_DNA"/>
</dbReference>
<proteinExistence type="predicted"/>
<name>W9T1H3_9ROSA</name>
<evidence type="ECO:0000256" key="1">
    <source>
        <dbReference type="SAM" id="MobiDB-lite"/>
    </source>
</evidence>
<dbReference type="AlphaFoldDB" id="W9T1H3"/>
<feature type="region of interest" description="Disordered" evidence="1">
    <location>
        <begin position="1"/>
        <end position="22"/>
    </location>
</feature>
<accession>W9T1H3</accession>
<reference evidence="3" key="1">
    <citation type="submission" date="2013-01" db="EMBL/GenBank/DDBJ databases">
        <title>Draft Genome Sequence of a Mulberry Tree, Morus notabilis C.K. Schneid.</title>
        <authorList>
            <person name="He N."/>
            <person name="Zhao S."/>
        </authorList>
    </citation>
    <scope>NUCLEOTIDE SEQUENCE</scope>
</reference>
<protein>
    <submittedName>
        <fullName evidence="2">Uncharacterized protein</fullName>
    </submittedName>
</protein>
<dbReference type="Proteomes" id="UP000030645">
    <property type="component" value="Unassembled WGS sequence"/>
</dbReference>
<evidence type="ECO:0000313" key="2">
    <source>
        <dbReference type="EMBL" id="EXC36089.1"/>
    </source>
</evidence>